<sequence length="92" mass="9449">MNAIASDAEDKGRKVKETLTADVSGYVAGMEQARLVTSQLAAELRALGIAERDLPDAAKGVIALASAGGMDTSKTAGIVVTAIKDYQLRNAG</sequence>
<dbReference type="OrthoDB" id="9995602at2"/>
<accession>A0A3E0VXW4</accession>
<evidence type="ECO:0000313" key="1">
    <source>
        <dbReference type="EMBL" id="RFA14571.1"/>
    </source>
</evidence>
<comment type="caution">
    <text evidence="1">The sequence shown here is derived from an EMBL/GenBank/DDBJ whole genome shotgun (WGS) entry which is preliminary data.</text>
</comment>
<proteinExistence type="predicted"/>
<name>A0A3E0VXW4_9MICO</name>
<organism evidence="1 2">
    <name type="scientific">Subtercola boreus</name>
    <dbReference type="NCBI Taxonomy" id="120213"/>
    <lineage>
        <taxon>Bacteria</taxon>
        <taxon>Bacillati</taxon>
        <taxon>Actinomycetota</taxon>
        <taxon>Actinomycetes</taxon>
        <taxon>Micrococcales</taxon>
        <taxon>Microbacteriaceae</taxon>
        <taxon>Subtercola</taxon>
    </lineage>
</organism>
<protein>
    <submittedName>
        <fullName evidence="1">Uncharacterized protein</fullName>
    </submittedName>
</protein>
<dbReference type="Proteomes" id="UP000256709">
    <property type="component" value="Unassembled WGS sequence"/>
</dbReference>
<evidence type="ECO:0000313" key="2">
    <source>
        <dbReference type="Proteomes" id="UP000256709"/>
    </source>
</evidence>
<dbReference type="EMBL" id="NBXA01000013">
    <property type="protein sequence ID" value="RFA14571.1"/>
    <property type="molecule type" value="Genomic_DNA"/>
</dbReference>
<dbReference type="AlphaFoldDB" id="A0A3E0VXW4"/>
<reference evidence="1 2" key="1">
    <citation type="submission" date="2017-04" db="EMBL/GenBank/DDBJ databases">
        <title>Comparative genome analysis of Subtercola boreus.</title>
        <authorList>
            <person name="Cho Y.-J."/>
            <person name="Cho A."/>
            <person name="Kim O.-S."/>
            <person name="Lee J.-I."/>
        </authorList>
    </citation>
    <scope>NUCLEOTIDE SEQUENCE [LARGE SCALE GENOMIC DNA]</scope>
    <source>
        <strain evidence="1 2">P27444</strain>
    </source>
</reference>
<dbReference type="RefSeq" id="WP_116282423.1">
    <property type="nucleotide sequence ID" value="NZ_NBXA01000013.1"/>
</dbReference>
<gene>
    <name evidence="1" type="ORF">B7R21_06395</name>
</gene>